<name>A0A2A5IZ65_RHOSG</name>
<dbReference type="Proteomes" id="UP000230886">
    <property type="component" value="Unassembled WGS sequence"/>
</dbReference>
<organism evidence="1 2">
    <name type="scientific">Rhodococcus qingshengii</name>
    <dbReference type="NCBI Taxonomy" id="334542"/>
    <lineage>
        <taxon>Bacteria</taxon>
        <taxon>Bacillati</taxon>
        <taxon>Actinomycetota</taxon>
        <taxon>Actinomycetes</taxon>
        <taxon>Mycobacteriales</taxon>
        <taxon>Nocardiaceae</taxon>
        <taxon>Rhodococcus</taxon>
        <taxon>Rhodococcus erythropolis group</taxon>
    </lineage>
</organism>
<evidence type="ECO:0000313" key="1">
    <source>
        <dbReference type="EMBL" id="PCK22625.1"/>
    </source>
</evidence>
<protein>
    <submittedName>
        <fullName evidence="1">Uncharacterized protein</fullName>
    </submittedName>
</protein>
<proteinExistence type="predicted"/>
<evidence type="ECO:0000313" key="2">
    <source>
        <dbReference type="Proteomes" id="UP000230886"/>
    </source>
</evidence>
<accession>A0A2A5IZ65</accession>
<sequence length="89" mass="9738">MNARTRIQVDTISRDGMTTIVEFLAVEPIADPELRDGVAHVLDEYIDAAATAGIHPGNARLLLLSELIQRSQDERAYERVAAARGVLPL</sequence>
<dbReference type="EMBL" id="NOVD01000066">
    <property type="protein sequence ID" value="PCK22625.1"/>
    <property type="molecule type" value="Genomic_DNA"/>
</dbReference>
<gene>
    <name evidence="1" type="ORF">CHR55_31930</name>
</gene>
<dbReference type="RefSeq" id="WP_099698932.1">
    <property type="nucleotide sequence ID" value="NZ_NOVD01000066.1"/>
</dbReference>
<dbReference type="AlphaFoldDB" id="A0A2A5IZ65"/>
<reference evidence="1 2" key="1">
    <citation type="submission" date="2017-07" db="EMBL/GenBank/DDBJ databases">
        <title>Draft sequence of Rhodococcus enclensis 23b-28.</title>
        <authorList>
            <person name="Besaury L."/>
            <person name="Sancelme M."/>
            <person name="Amato P."/>
            <person name="Lallement A."/>
            <person name="Delort A.-M."/>
        </authorList>
    </citation>
    <scope>NUCLEOTIDE SEQUENCE [LARGE SCALE GENOMIC DNA]</scope>
    <source>
        <strain evidence="1 2">23b-28</strain>
    </source>
</reference>
<comment type="caution">
    <text evidence="1">The sequence shown here is derived from an EMBL/GenBank/DDBJ whole genome shotgun (WGS) entry which is preliminary data.</text>
</comment>